<reference evidence="2" key="2">
    <citation type="submission" date="2021-01" db="EMBL/GenBank/DDBJ databases">
        <authorList>
            <person name="Mieszkin S."/>
            <person name="Pouder E."/>
            <person name="Alain K."/>
        </authorList>
    </citation>
    <scope>NUCLEOTIDE SEQUENCE</scope>
    <source>
        <strain evidence="2">HW T2.11</strain>
    </source>
</reference>
<protein>
    <recommendedName>
        <fullName evidence="4">Secreted protein</fullName>
    </recommendedName>
</protein>
<evidence type="ECO:0000313" key="2">
    <source>
        <dbReference type="EMBL" id="MCB8876449.1"/>
    </source>
</evidence>
<sequence length="152" mass="15759">MKALLAAGGLVLLSALPAMAANMQLCRPGQTDAAPKPLPPSLINAARRGFGYTQMPAAVVTTMTVFRCAAGQPMMCSVGANLPCGKADKATSLPGVTQYCAANPQAAFVPAYITGHDTRYQWHCAAGQAVPTSPAPLDAQGYFAEYWKASSP</sequence>
<proteinExistence type="predicted"/>
<dbReference type="Proteomes" id="UP000708298">
    <property type="component" value="Unassembled WGS sequence"/>
</dbReference>
<dbReference type="RefSeq" id="WP_227322104.1">
    <property type="nucleotide sequence ID" value="NZ_JAESVB010000006.1"/>
</dbReference>
<comment type="caution">
    <text evidence="2">The sequence shown here is derived from an EMBL/GenBank/DDBJ whole genome shotgun (WGS) entry which is preliminary data.</text>
</comment>
<reference evidence="2" key="1">
    <citation type="journal article" date="2021" name="Microorganisms">
        <title>Acidisoma silvae sp. nov. and Acidisomacellulosilytica sp. nov., Two Acidophilic Bacteria Isolated from Decaying Wood, Hydrolyzing Cellulose and Producing Poly-3-hydroxybutyrate.</title>
        <authorList>
            <person name="Mieszkin S."/>
            <person name="Pouder E."/>
            <person name="Uroz S."/>
            <person name="Simon-Colin C."/>
            <person name="Alain K."/>
        </authorList>
    </citation>
    <scope>NUCLEOTIDE SEQUENCE</scope>
    <source>
        <strain evidence="2">HW T2.11</strain>
    </source>
</reference>
<dbReference type="AlphaFoldDB" id="A0A964DZU0"/>
<organism evidence="2 3">
    <name type="scientific">Acidisoma silvae</name>
    <dbReference type="NCBI Taxonomy" id="2802396"/>
    <lineage>
        <taxon>Bacteria</taxon>
        <taxon>Pseudomonadati</taxon>
        <taxon>Pseudomonadota</taxon>
        <taxon>Alphaproteobacteria</taxon>
        <taxon>Acetobacterales</taxon>
        <taxon>Acidocellaceae</taxon>
        <taxon>Acidisoma</taxon>
    </lineage>
</organism>
<gene>
    <name evidence="2" type="ORF">ASILVAE211_14745</name>
</gene>
<name>A0A964DZU0_9PROT</name>
<dbReference type="EMBL" id="JAESVB010000006">
    <property type="protein sequence ID" value="MCB8876449.1"/>
    <property type="molecule type" value="Genomic_DNA"/>
</dbReference>
<evidence type="ECO:0008006" key="4">
    <source>
        <dbReference type="Google" id="ProtNLM"/>
    </source>
</evidence>
<evidence type="ECO:0000256" key="1">
    <source>
        <dbReference type="SAM" id="SignalP"/>
    </source>
</evidence>
<feature type="signal peptide" evidence="1">
    <location>
        <begin position="1"/>
        <end position="20"/>
    </location>
</feature>
<keyword evidence="1" id="KW-0732">Signal</keyword>
<accession>A0A964DZU0</accession>
<feature type="chain" id="PRO_5037005387" description="Secreted protein" evidence="1">
    <location>
        <begin position="21"/>
        <end position="152"/>
    </location>
</feature>
<keyword evidence="3" id="KW-1185">Reference proteome</keyword>
<evidence type="ECO:0000313" key="3">
    <source>
        <dbReference type="Proteomes" id="UP000708298"/>
    </source>
</evidence>